<dbReference type="Gene3D" id="3.40.50.300">
    <property type="entry name" value="P-loop containing nucleotide triphosphate hydrolases"/>
    <property type="match status" value="1"/>
</dbReference>
<dbReference type="PANTHER" id="PTHR30258">
    <property type="entry name" value="TYPE II SECRETION SYSTEM PROTEIN GSPE-RELATED"/>
    <property type="match status" value="1"/>
</dbReference>
<dbReference type="Proteomes" id="UP000176662">
    <property type="component" value="Unassembled WGS sequence"/>
</dbReference>
<dbReference type="Pfam" id="PF00437">
    <property type="entry name" value="T2SSE"/>
    <property type="match status" value="1"/>
</dbReference>
<dbReference type="Pfam" id="PF05157">
    <property type="entry name" value="MshEN"/>
    <property type="match status" value="1"/>
</dbReference>
<reference evidence="5 6" key="1">
    <citation type="journal article" date="2016" name="Nat. Commun.">
        <title>Thousands of microbial genomes shed light on interconnected biogeochemical processes in an aquifer system.</title>
        <authorList>
            <person name="Anantharaman K."/>
            <person name="Brown C.T."/>
            <person name="Hug L.A."/>
            <person name="Sharon I."/>
            <person name="Castelle C.J."/>
            <person name="Probst A.J."/>
            <person name="Thomas B.C."/>
            <person name="Singh A."/>
            <person name="Wilkins M.J."/>
            <person name="Karaoz U."/>
            <person name="Brodie E.L."/>
            <person name="Williams K.H."/>
            <person name="Hubbard S.S."/>
            <person name="Banfield J.F."/>
        </authorList>
    </citation>
    <scope>NUCLEOTIDE SEQUENCE [LARGE SCALE GENOMIC DNA]</scope>
</reference>
<comment type="caution">
    <text evidence="5">The sequence shown here is derived from an EMBL/GenBank/DDBJ whole genome shotgun (WGS) entry which is preliminary data.</text>
</comment>
<evidence type="ECO:0000256" key="1">
    <source>
        <dbReference type="ARBA" id="ARBA00006611"/>
    </source>
</evidence>
<dbReference type="AlphaFoldDB" id="A0A1G2DYK2"/>
<feature type="domain" description="Bacterial type II secretion system protein E" evidence="4">
    <location>
        <begin position="369"/>
        <end position="383"/>
    </location>
</feature>
<protein>
    <recommendedName>
        <fullName evidence="4">Bacterial type II secretion system protein E domain-containing protein</fullName>
    </recommendedName>
</protein>
<dbReference type="InterPro" id="IPR037257">
    <property type="entry name" value="T2SS_E_N_sf"/>
</dbReference>
<dbReference type="PROSITE" id="PS00662">
    <property type="entry name" value="T2SP_E"/>
    <property type="match status" value="1"/>
</dbReference>
<dbReference type="EMBL" id="MHLX01000028">
    <property type="protein sequence ID" value="OGZ18583.1"/>
    <property type="molecule type" value="Genomic_DNA"/>
</dbReference>
<keyword evidence="3" id="KW-0067">ATP-binding</keyword>
<evidence type="ECO:0000313" key="5">
    <source>
        <dbReference type="EMBL" id="OGZ18583.1"/>
    </source>
</evidence>
<dbReference type="InterPro" id="IPR027417">
    <property type="entry name" value="P-loop_NTPase"/>
</dbReference>
<accession>A0A1G2DYK2</accession>
<comment type="similarity">
    <text evidence="1">Belongs to the GSP E family.</text>
</comment>
<dbReference type="CDD" id="cd01129">
    <property type="entry name" value="PulE-GspE-like"/>
    <property type="match status" value="1"/>
</dbReference>
<dbReference type="GO" id="GO:0005524">
    <property type="term" value="F:ATP binding"/>
    <property type="evidence" value="ECO:0007669"/>
    <property type="project" value="UniProtKB-KW"/>
</dbReference>
<proteinExistence type="inferred from homology"/>
<dbReference type="GO" id="GO:0005886">
    <property type="term" value="C:plasma membrane"/>
    <property type="evidence" value="ECO:0007669"/>
    <property type="project" value="TreeGrafter"/>
</dbReference>
<dbReference type="Gene3D" id="3.30.300.160">
    <property type="entry name" value="Type II secretion system, protein E, N-terminal domain"/>
    <property type="match status" value="1"/>
</dbReference>
<organism evidence="5 6">
    <name type="scientific">Candidatus Nealsonbacteria bacterium RBG_13_38_11</name>
    <dbReference type="NCBI Taxonomy" id="1801662"/>
    <lineage>
        <taxon>Bacteria</taxon>
        <taxon>Candidatus Nealsoniibacteriota</taxon>
    </lineage>
</organism>
<dbReference type="SUPFAM" id="SSF52540">
    <property type="entry name" value="P-loop containing nucleoside triphosphate hydrolases"/>
    <property type="match status" value="1"/>
</dbReference>
<evidence type="ECO:0000256" key="2">
    <source>
        <dbReference type="ARBA" id="ARBA00022741"/>
    </source>
</evidence>
<name>A0A1G2DYK2_9BACT</name>
<sequence length="563" mass="63479">MFISNEKLEKILVPGYIAKADFDAAKKIAIEDNVPLDRMLVEKGLINDEVIGKLIAEATGYPFVNLKKANIEEITPEFLAYIPEVVAFAQEVIVFGKEEDLLNVVTSDPSNYSFFNILEKKTGKKIKIFYGTPFNLEQALKRYKGDVRTEASRLIEELKQDPKKGEENIVKLVDLILEYSYINLASDIHIEPLAKSVIIRYRIDGILHKVIEYPKELHIRIVSRIKILARLRIDEKVAPQDGGFEHNIRGARIDFRVSVMPTTQGENVVMRLLMQRGRRFEMAELGLLEADLKRLKADIEKPYGMIIAVGPTGSGKTTTLYAMLQTINKPEVNIMTIEDPVEYNIERVRQIQVNKAKGITFARGLRSIVRQDPDVIMVGEMRDKETIDTAINSALTGHLVLSTMHANDAPTAFSRFSEMGAKPYLVASSVNTVIAQRLVQTICEECKKGYFLSENELAVLDEEPLLVKYIKEISGEDSLAKVRFYKGEGCKFCDNTGHQDRTAIFEILELTEEVRSLVTSEASMDAIRKKAIEQGMTTMVYDGITKALMGITTLEEVRRSAKM</sequence>
<dbReference type="InterPro" id="IPR007831">
    <property type="entry name" value="T2SS_GspE_N"/>
</dbReference>
<evidence type="ECO:0000256" key="3">
    <source>
        <dbReference type="ARBA" id="ARBA00022840"/>
    </source>
</evidence>
<dbReference type="Gene3D" id="3.30.450.90">
    <property type="match status" value="1"/>
</dbReference>
<dbReference type="PANTHER" id="PTHR30258:SF1">
    <property type="entry name" value="PROTEIN TRANSPORT PROTEIN HOFB HOMOLOG"/>
    <property type="match status" value="1"/>
</dbReference>
<dbReference type="GO" id="GO:0016887">
    <property type="term" value="F:ATP hydrolysis activity"/>
    <property type="evidence" value="ECO:0007669"/>
    <property type="project" value="TreeGrafter"/>
</dbReference>
<dbReference type="InterPro" id="IPR001482">
    <property type="entry name" value="T2SS/T4SS_dom"/>
</dbReference>
<dbReference type="SUPFAM" id="SSF160246">
    <property type="entry name" value="EspE N-terminal domain-like"/>
    <property type="match status" value="1"/>
</dbReference>
<evidence type="ECO:0000259" key="4">
    <source>
        <dbReference type="PROSITE" id="PS00662"/>
    </source>
</evidence>
<keyword evidence="2" id="KW-0547">Nucleotide-binding</keyword>
<evidence type="ECO:0000313" key="6">
    <source>
        <dbReference type="Proteomes" id="UP000176662"/>
    </source>
</evidence>
<gene>
    <name evidence="5" type="ORF">A2Z68_00240</name>
</gene>